<keyword evidence="6" id="KW-1185">Reference proteome</keyword>
<feature type="domain" description="RRM" evidence="4">
    <location>
        <begin position="10"/>
        <end position="98"/>
    </location>
</feature>
<feature type="domain" description="RRM" evidence="4">
    <location>
        <begin position="304"/>
        <end position="382"/>
    </location>
</feature>
<dbReference type="InterPro" id="IPR035979">
    <property type="entry name" value="RBD_domain_sf"/>
</dbReference>
<dbReference type="Proteomes" id="UP001445335">
    <property type="component" value="Unassembled WGS sequence"/>
</dbReference>
<feature type="domain" description="RRM" evidence="4">
    <location>
        <begin position="103"/>
        <end position="181"/>
    </location>
</feature>
<dbReference type="GO" id="GO:0003729">
    <property type="term" value="F:mRNA binding"/>
    <property type="evidence" value="ECO:0007669"/>
    <property type="project" value="TreeGrafter"/>
</dbReference>
<sequence length="647" mass="67396">MDGGIGLDNCKVFVGGLSWETGEGRLRAYFENFGEVLEAWLSYDRQTDRPRGFGFVTFASPAVAERVCSTQHTIDRREVETKTAVPRDEHVTVRLPSIAGSGRKFFVGGLPPSVDEPVFKGHFERFGEVEDAVVMYDHDNKRPRGFGFITYATDNGVAALKAAGSMQTLHDVPIDIKPAVPPEQVETAVPRDDYVMGHFERFGEVEDAVVEDDRDNNRSWGSGFITLRAYFENFGEVLEAWLSYDRQTNRPRGFGFVTFASPAVAERVCSTQHTIDRREVEAKPAVPRDEHAMVRQPSTAGSGRKFFIGGLPPSVDEPVFRRHFERFGEVEDAVVMYDHDNKRPRGFGFITYATDDGVAALKAAGSMQTLHDKPIEIKPAVPPEQMPALRAVGAGRGRGGAFAPQGNGYFGAPAARPQAYVPLQGTAAYPEALPGRGYGSGLAGGGLGPLGALGGTRLGELGYGGHAGAAQGAVSQAAAGGGLYGGGGGGALLDRGAGLGLGLGGQGFSMGSLQGALPQAQPPGAPTGLEDAYGGAFGAGRAHAPSAPAYHAGLPPLGGVDGGGYSYGAGELGGGGNSAGGVAGGNNGVPDAHAPHVHGANAYNGDHGAAFRAEGSGGLAHELGPAPPHSHGAFTRGFHELGLGQQW</sequence>
<evidence type="ECO:0000256" key="2">
    <source>
        <dbReference type="ARBA" id="ARBA00022884"/>
    </source>
</evidence>
<comment type="caution">
    <text evidence="5">The sequence shown here is derived from an EMBL/GenBank/DDBJ whole genome shotgun (WGS) entry which is preliminary data.</text>
</comment>
<gene>
    <name evidence="5" type="ORF">WJX81_008271</name>
</gene>
<keyword evidence="1" id="KW-0677">Repeat</keyword>
<proteinExistence type="predicted"/>
<dbReference type="SMART" id="SM00360">
    <property type="entry name" value="RRM"/>
    <property type="match status" value="4"/>
</dbReference>
<evidence type="ECO:0000313" key="5">
    <source>
        <dbReference type="EMBL" id="KAK9837519.1"/>
    </source>
</evidence>
<dbReference type="PANTHER" id="PTHR48032">
    <property type="entry name" value="RNA-BINDING PROTEIN MUSASHI HOMOLOG RBP6"/>
    <property type="match status" value="1"/>
</dbReference>
<keyword evidence="2 3" id="KW-0694">RNA-binding</keyword>
<dbReference type="Gene3D" id="3.30.70.330">
    <property type="match status" value="4"/>
</dbReference>
<evidence type="ECO:0000256" key="3">
    <source>
        <dbReference type="PROSITE-ProRule" id="PRU00176"/>
    </source>
</evidence>
<organism evidence="5 6">
    <name type="scientific">Elliptochloris bilobata</name>
    <dbReference type="NCBI Taxonomy" id="381761"/>
    <lineage>
        <taxon>Eukaryota</taxon>
        <taxon>Viridiplantae</taxon>
        <taxon>Chlorophyta</taxon>
        <taxon>core chlorophytes</taxon>
        <taxon>Trebouxiophyceae</taxon>
        <taxon>Trebouxiophyceae incertae sedis</taxon>
        <taxon>Elliptochloris clade</taxon>
        <taxon>Elliptochloris</taxon>
    </lineage>
</organism>
<feature type="domain" description="RRM" evidence="4">
    <location>
        <begin position="227"/>
        <end position="287"/>
    </location>
</feature>
<evidence type="ECO:0000259" key="4">
    <source>
        <dbReference type="PROSITE" id="PS50102"/>
    </source>
</evidence>
<dbReference type="Pfam" id="PF00076">
    <property type="entry name" value="RRM_1"/>
    <property type="match status" value="4"/>
</dbReference>
<reference evidence="5 6" key="1">
    <citation type="journal article" date="2024" name="Nat. Commun.">
        <title>Phylogenomics reveals the evolutionary origins of lichenization in chlorophyte algae.</title>
        <authorList>
            <person name="Puginier C."/>
            <person name="Libourel C."/>
            <person name="Otte J."/>
            <person name="Skaloud P."/>
            <person name="Haon M."/>
            <person name="Grisel S."/>
            <person name="Petersen M."/>
            <person name="Berrin J.G."/>
            <person name="Delaux P.M."/>
            <person name="Dal Grande F."/>
            <person name="Keller J."/>
        </authorList>
    </citation>
    <scope>NUCLEOTIDE SEQUENCE [LARGE SCALE GENOMIC DNA]</scope>
    <source>
        <strain evidence="5 6">SAG 245.80</strain>
    </source>
</reference>
<protein>
    <recommendedName>
        <fullName evidence="4">RRM domain-containing protein</fullName>
    </recommendedName>
</protein>
<evidence type="ECO:0000256" key="1">
    <source>
        <dbReference type="ARBA" id="ARBA00022737"/>
    </source>
</evidence>
<dbReference type="AlphaFoldDB" id="A0AAW1RUX0"/>
<accession>A0AAW1RUX0</accession>
<name>A0AAW1RUX0_9CHLO</name>
<dbReference type="InterPro" id="IPR012677">
    <property type="entry name" value="Nucleotide-bd_a/b_plait_sf"/>
</dbReference>
<dbReference type="GO" id="GO:0006417">
    <property type="term" value="P:regulation of translation"/>
    <property type="evidence" value="ECO:0007669"/>
    <property type="project" value="TreeGrafter"/>
</dbReference>
<dbReference type="InterPro" id="IPR000504">
    <property type="entry name" value="RRM_dom"/>
</dbReference>
<evidence type="ECO:0000313" key="6">
    <source>
        <dbReference type="Proteomes" id="UP001445335"/>
    </source>
</evidence>
<dbReference type="EMBL" id="JALJOU010000021">
    <property type="protein sequence ID" value="KAK9837519.1"/>
    <property type="molecule type" value="Genomic_DNA"/>
</dbReference>
<dbReference type="PANTHER" id="PTHR48032:SF6">
    <property type="entry name" value="RNA-BINDING (RRM_RBD_RNP MOTIFS) FAMILY PROTEIN"/>
    <property type="match status" value="1"/>
</dbReference>
<dbReference type="PROSITE" id="PS50102">
    <property type="entry name" value="RRM"/>
    <property type="match status" value="4"/>
</dbReference>
<dbReference type="SUPFAM" id="SSF54928">
    <property type="entry name" value="RNA-binding domain, RBD"/>
    <property type="match status" value="4"/>
</dbReference>